<feature type="region of interest" description="Disordered" evidence="6">
    <location>
        <begin position="407"/>
        <end position="479"/>
    </location>
</feature>
<dbReference type="SUPFAM" id="SSF52096">
    <property type="entry name" value="ClpP/crotonase"/>
    <property type="match status" value="1"/>
</dbReference>
<dbReference type="Pfam" id="PF03572">
    <property type="entry name" value="Peptidase_S41"/>
    <property type="match status" value="1"/>
</dbReference>
<feature type="domain" description="PDZ" evidence="7">
    <location>
        <begin position="82"/>
        <end position="152"/>
    </location>
</feature>
<dbReference type="GO" id="GO:0006508">
    <property type="term" value="P:proteolysis"/>
    <property type="evidence" value="ECO:0007669"/>
    <property type="project" value="UniProtKB-KW"/>
</dbReference>
<dbReference type="InterPro" id="IPR036034">
    <property type="entry name" value="PDZ_sf"/>
</dbReference>
<evidence type="ECO:0000256" key="2">
    <source>
        <dbReference type="ARBA" id="ARBA00022670"/>
    </source>
</evidence>
<dbReference type="InterPro" id="IPR005151">
    <property type="entry name" value="Tail-specific_protease"/>
</dbReference>
<dbReference type="GO" id="GO:0004175">
    <property type="term" value="F:endopeptidase activity"/>
    <property type="evidence" value="ECO:0007669"/>
    <property type="project" value="TreeGrafter"/>
</dbReference>
<dbReference type="InterPro" id="IPR041489">
    <property type="entry name" value="PDZ_6"/>
</dbReference>
<organism evidence="8 9">
    <name type="scientific">Tautonia sociabilis</name>
    <dbReference type="NCBI Taxonomy" id="2080755"/>
    <lineage>
        <taxon>Bacteria</taxon>
        <taxon>Pseudomonadati</taxon>
        <taxon>Planctomycetota</taxon>
        <taxon>Planctomycetia</taxon>
        <taxon>Isosphaerales</taxon>
        <taxon>Isosphaeraceae</taxon>
        <taxon>Tautonia</taxon>
    </lineage>
</organism>
<keyword evidence="4 5" id="KW-0720">Serine protease</keyword>
<feature type="compositionally biased region" description="Basic and acidic residues" evidence="6">
    <location>
        <begin position="433"/>
        <end position="443"/>
    </location>
</feature>
<dbReference type="PROSITE" id="PS50106">
    <property type="entry name" value="PDZ"/>
    <property type="match status" value="1"/>
</dbReference>
<reference evidence="8 9" key="2">
    <citation type="submission" date="2019-01" db="EMBL/GenBank/DDBJ databases">
        <title>Tautonia sociabilis, a novel thermotolerant planctomycete of Isosphaeraceae family, isolated from a 4000 m deep subterranean habitat.</title>
        <authorList>
            <person name="Kovaleva O.L."/>
            <person name="Elcheninov A.G."/>
            <person name="Van Heerden E."/>
            <person name="Toshchakov S.V."/>
            <person name="Novikov A."/>
            <person name="Bonch-Osmolovskaya E.A."/>
            <person name="Kublanov I.V."/>
        </authorList>
    </citation>
    <scope>NUCLEOTIDE SEQUENCE [LARGE SCALE GENOMIC DNA]</scope>
    <source>
        <strain evidence="8 9">GM2012</strain>
    </source>
</reference>
<evidence type="ECO:0000256" key="6">
    <source>
        <dbReference type="SAM" id="MobiDB-lite"/>
    </source>
</evidence>
<dbReference type="CDD" id="cd07560">
    <property type="entry name" value="Peptidase_S41_CPP"/>
    <property type="match status" value="1"/>
</dbReference>
<comment type="similarity">
    <text evidence="1 5">Belongs to the peptidase S41A family.</text>
</comment>
<name>A0A432MQW5_9BACT</name>
<dbReference type="SMART" id="SM00245">
    <property type="entry name" value="TSPc"/>
    <property type="match status" value="1"/>
</dbReference>
<dbReference type="SMART" id="SM00228">
    <property type="entry name" value="PDZ"/>
    <property type="match status" value="1"/>
</dbReference>
<dbReference type="InterPro" id="IPR029045">
    <property type="entry name" value="ClpP/crotonase-like_dom_sf"/>
</dbReference>
<proteinExistence type="inferred from homology"/>
<sequence>MPQRNLAAIAAVGLASVLCWQSSRGDSKDEMMELYGVFVDAVEQVESNYVREVSRRELLEAALQGMLQSLDPHSTYYSEAQWKQFQRTFEGSFSGIGIQVEIDPRSKRLKVLAPLIGTPAYEAGVLAGDLILEVDGESTEGINQDKAVEMLQGRPGTSVTLTVLHPGSEKAETLEVTREVIESESVLGVERRPDDSWEYFLDPDAKIGYIRISSFYQTTAEDVRRALEQLQSEGMRGLILDLRTNPGGLLSAAVEVSDLFVDGGLIVSTKGRNTRERRFLANGPGTYTGFPMIVLVNQHSASAAEIVSACLQDSGRAKVAGERSFGKGSVQNIIPLEGGASFLKLTVESYYRPSGGNIHKFPDMTDEDEWGVSPDEGLAVELDPEEYARWELSRRRRDITSRIARRAVEGEEHDDQAADLPPDRQLDSALEALRSELSTREDGQDQGNPEDKGEPEDKDQGESEGDPGPEGEGNQAAAA</sequence>
<dbReference type="InterPro" id="IPR055210">
    <property type="entry name" value="CtpA/B_N"/>
</dbReference>
<dbReference type="EMBL" id="RYZH01000001">
    <property type="protein sequence ID" value="RUL89649.1"/>
    <property type="molecule type" value="Genomic_DNA"/>
</dbReference>
<dbReference type="Pfam" id="PF17820">
    <property type="entry name" value="PDZ_6"/>
    <property type="match status" value="1"/>
</dbReference>
<dbReference type="GO" id="GO:0030288">
    <property type="term" value="C:outer membrane-bounded periplasmic space"/>
    <property type="evidence" value="ECO:0007669"/>
    <property type="project" value="TreeGrafter"/>
</dbReference>
<comment type="caution">
    <text evidence="8">The sequence shown here is derived from an EMBL/GenBank/DDBJ whole genome shotgun (WGS) entry which is preliminary data.</text>
</comment>
<reference evidence="8 9" key="1">
    <citation type="submission" date="2018-12" db="EMBL/GenBank/DDBJ databases">
        <authorList>
            <person name="Toschakov S.V."/>
        </authorList>
    </citation>
    <scope>NUCLEOTIDE SEQUENCE [LARGE SCALE GENOMIC DNA]</scope>
    <source>
        <strain evidence="8 9">GM2012</strain>
    </source>
</reference>
<dbReference type="InterPro" id="IPR001478">
    <property type="entry name" value="PDZ"/>
</dbReference>
<dbReference type="PANTHER" id="PTHR32060:SF30">
    <property type="entry name" value="CARBOXY-TERMINAL PROCESSING PROTEASE CTPA"/>
    <property type="match status" value="1"/>
</dbReference>
<evidence type="ECO:0000256" key="5">
    <source>
        <dbReference type="RuleBase" id="RU004404"/>
    </source>
</evidence>
<dbReference type="AlphaFoldDB" id="A0A432MQW5"/>
<dbReference type="Gene3D" id="3.90.226.10">
    <property type="entry name" value="2-enoyl-CoA Hydratase, Chain A, domain 1"/>
    <property type="match status" value="1"/>
</dbReference>
<feature type="compositionally biased region" description="Acidic residues" evidence="6">
    <location>
        <begin position="453"/>
        <end position="469"/>
    </location>
</feature>
<dbReference type="NCBIfam" id="TIGR00225">
    <property type="entry name" value="prc"/>
    <property type="match status" value="1"/>
</dbReference>
<evidence type="ECO:0000313" key="8">
    <source>
        <dbReference type="EMBL" id="RUL89649.1"/>
    </source>
</evidence>
<dbReference type="OrthoDB" id="9812068at2"/>
<dbReference type="GO" id="GO:0008236">
    <property type="term" value="F:serine-type peptidase activity"/>
    <property type="evidence" value="ECO:0007669"/>
    <property type="project" value="UniProtKB-KW"/>
</dbReference>
<protein>
    <submittedName>
        <fullName evidence="8">S41 family peptidase</fullName>
    </submittedName>
</protein>
<dbReference type="PANTHER" id="PTHR32060">
    <property type="entry name" value="TAIL-SPECIFIC PROTEASE"/>
    <property type="match status" value="1"/>
</dbReference>
<evidence type="ECO:0000256" key="4">
    <source>
        <dbReference type="ARBA" id="ARBA00022825"/>
    </source>
</evidence>
<keyword evidence="2 5" id="KW-0645">Protease</keyword>
<dbReference type="InterPro" id="IPR004447">
    <property type="entry name" value="Peptidase_S41A"/>
</dbReference>
<dbReference type="Gene3D" id="3.30.750.44">
    <property type="match status" value="1"/>
</dbReference>
<dbReference type="SUPFAM" id="SSF50156">
    <property type="entry name" value="PDZ domain-like"/>
    <property type="match status" value="1"/>
</dbReference>
<gene>
    <name evidence="8" type="ORF">TsocGM_00300</name>
</gene>
<dbReference type="Proteomes" id="UP000280296">
    <property type="component" value="Unassembled WGS sequence"/>
</dbReference>
<dbReference type="Pfam" id="PF22694">
    <property type="entry name" value="CtpB_N-like"/>
    <property type="match status" value="1"/>
</dbReference>
<dbReference type="CDD" id="cd06782">
    <property type="entry name" value="cpPDZ_CPP-like"/>
    <property type="match status" value="1"/>
</dbReference>
<keyword evidence="9" id="KW-1185">Reference proteome</keyword>
<keyword evidence="3 5" id="KW-0378">Hydrolase</keyword>
<dbReference type="FunFam" id="2.30.42.10:FF:000063">
    <property type="entry name" value="Peptidase, S41 family"/>
    <property type="match status" value="1"/>
</dbReference>
<accession>A0A432MQW5</accession>
<dbReference type="Gene3D" id="2.30.42.10">
    <property type="match status" value="1"/>
</dbReference>
<dbReference type="GO" id="GO:0007165">
    <property type="term" value="P:signal transduction"/>
    <property type="evidence" value="ECO:0007669"/>
    <property type="project" value="TreeGrafter"/>
</dbReference>
<evidence type="ECO:0000256" key="3">
    <source>
        <dbReference type="ARBA" id="ARBA00022801"/>
    </source>
</evidence>
<dbReference type="RefSeq" id="WP_126723324.1">
    <property type="nucleotide sequence ID" value="NZ_RYZH01000001.1"/>
</dbReference>
<evidence type="ECO:0000313" key="9">
    <source>
        <dbReference type="Proteomes" id="UP000280296"/>
    </source>
</evidence>
<evidence type="ECO:0000256" key="1">
    <source>
        <dbReference type="ARBA" id="ARBA00009179"/>
    </source>
</evidence>
<evidence type="ECO:0000259" key="7">
    <source>
        <dbReference type="PROSITE" id="PS50106"/>
    </source>
</evidence>